<sequence>MYFSHPISPSPFLGESNVEELKWMEIFQDNIEVNWLAMHDVAASTEPAYTTPINTALLVAKPIGIALLAAKPVGVALLLPSRSNRGKLPDRYSPKPATKVKYPIANYMSTPRLSEACEVSASHSLSEPQTGRIQGTAVSLIRWQVSVTQSKPEPQSWQISVTPSQSEPQILALTVQASRNL</sequence>
<organism evidence="1 2">
    <name type="scientific">Prunus dulcis</name>
    <name type="common">Almond</name>
    <name type="synonym">Amygdalus dulcis</name>
    <dbReference type="NCBI Taxonomy" id="3755"/>
    <lineage>
        <taxon>Eukaryota</taxon>
        <taxon>Viridiplantae</taxon>
        <taxon>Streptophyta</taxon>
        <taxon>Embryophyta</taxon>
        <taxon>Tracheophyta</taxon>
        <taxon>Spermatophyta</taxon>
        <taxon>Magnoliopsida</taxon>
        <taxon>eudicotyledons</taxon>
        <taxon>Gunneridae</taxon>
        <taxon>Pentapetalae</taxon>
        <taxon>rosids</taxon>
        <taxon>fabids</taxon>
        <taxon>Rosales</taxon>
        <taxon>Rosaceae</taxon>
        <taxon>Amygdaloideae</taxon>
        <taxon>Amygdaleae</taxon>
        <taxon>Prunus</taxon>
    </lineage>
</organism>
<proteinExistence type="predicted"/>
<dbReference type="EMBL" id="JAJFAZ020000004">
    <property type="protein sequence ID" value="KAI5333940.1"/>
    <property type="molecule type" value="Genomic_DNA"/>
</dbReference>
<dbReference type="Proteomes" id="UP001054821">
    <property type="component" value="Chromosome 4"/>
</dbReference>
<protein>
    <submittedName>
        <fullName evidence="1">Uncharacterized protein</fullName>
    </submittedName>
</protein>
<name>A0AAD4Z5T6_PRUDU</name>
<evidence type="ECO:0000313" key="2">
    <source>
        <dbReference type="Proteomes" id="UP001054821"/>
    </source>
</evidence>
<comment type="caution">
    <text evidence="1">The sequence shown here is derived from an EMBL/GenBank/DDBJ whole genome shotgun (WGS) entry which is preliminary data.</text>
</comment>
<evidence type="ECO:0000313" key="1">
    <source>
        <dbReference type="EMBL" id="KAI5333940.1"/>
    </source>
</evidence>
<dbReference type="AlphaFoldDB" id="A0AAD4Z5T6"/>
<accession>A0AAD4Z5T6</accession>
<keyword evidence="2" id="KW-1185">Reference proteome</keyword>
<gene>
    <name evidence="1" type="ORF">L3X38_024072</name>
</gene>
<reference evidence="1 2" key="1">
    <citation type="journal article" date="2022" name="G3 (Bethesda)">
        <title>Whole-genome sequence and methylome profiling of the almond [Prunus dulcis (Mill.) D.A. Webb] cultivar 'Nonpareil'.</title>
        <authorList>
            <person name="D'Amico-Willman K.M."/>
            <person name="Ouma W.Z."/>
            <person name="Meulia T."/>
            <person name="Sideli G.M."/>
            <person name="Gradziel T.M."/>
            <person name="Fresnedo-Ramirez J."/>
        </authorList>
    </citation>
    <scope>NUCLEOTIDE SEQUENCE [LARGE SCALE GENOMIC DNA]</scope>
    <source>
        <strain evidence="1">Clone GOH B32 T37-40</strain>
    </source>
</reference>